<dbReference type="EMBL" id="JABEZW010000011">
    <property type="protein sequence ID" value="MBA0780663.1"/>
    <property type="molecule type" value="Genomic_DNA"/>
</dbReference>
<accession>A0A7J9F5U0</accession>
<feature type="transmembrane region" description="Helical" evidence="1">
    <location>
        <begin position="29"/>
        <end position="51"/>
    </location>
</feature>
<keyword evidence="1" id="KW-1133">Transmembrane helix</keyword>
<proteinExistence type="predicted"/>
<dbReference type="AlphaFoldDB" id="A0A7J9F5U0"/>
<evidence type="ECO:0000256" key="2">
    <source>
        <dbReference type="SAM" id="SignalP"/>
    </source>
</evidence>
<name>A0A7J9F5U0_9ROSI</name>
<evidence type="ECO:0000313" key="4">
    <source>
        <dbReference type="Proteomes" id="UP000593568"/>
    </source>
</evidence>
<keyword evidence="1" id="KW-0472">Membrane</keyword>
<keyword evidence="2" id="KW-0732">Signal</keyword>
<dbReference type="Proteomes" id="UP000593568">
    <property type="component" value="Unassembled WGS sequence"/>
</dbReference>
<sequence>ELIAIYPSSWVALLLSQLWVLLNCLEFDYPFMSSCSNFGSFCFWSVLLLVVDRSSGRSTGLNNADNPEGPDAKNLRVKVNISFRSMSVVEYSNIEQ</sequence>
<evidence type="ECO:0000313" key="3">
    <source>
        <dbReference type="EMBL" id="MBA0780663.1"/>
    </source>
</evidence>
<feature type="signal peptide" evidence="2">
    <location>
        <begin position="1"/>
        <end position="24"/>
    </location>
</feature>
<feature type="chain" id="PRO_5029911791" evidence="2">
    <location>
        <begin position="25"/>
        <end position="96"/>
    </location>
</feature>
<evidence type="ECO:0000256" key="1">
    <source>
        <dbReference type="SAM" id="Phobius"/>
    </source>
</evidence>
<protein>
    <submittedName>
        <fullName evidence="3">Uncharacterized protein</fullName>
    </submittedName>
</protein>
<organism evidence="3 4">
    <name type="scientific">Gossypium trilobum</name>
    <dbReference type="NCBI Taxonomy" id="34281"/>
    <lineage>
        <taxon>Eukaryota</taxon>
        <taxon>Viridiplantae</taxon>
        <taxon>Streptophyta</taxon>
        <taxon>Embryophyta</taxon>
        <taxon>Tracheophyta</taxon>
        <taxon>Spermatophyta</taxon>
        <taxon>Magnoliopsida</taxon>
        <taxon>eudicotyledons</taxon>
        <taxon>Gunneridae</taxon>
        <taxon>Pentapetalae</taxon>
        <taxon>rosids</taxon>
        <taxon>malvids</taxon>
        <taxon>Malvales</taxon>
        <taxon>Malvaceae</taxon>
        <taxon>Malvoideae</taxon>
        <taxon>Gossypium</taxon>
    </lineage>
</organism>
<feature type="non-terminal residue" evidence="3">
    <location>
        <position position="96"/>
    </location>
</feature>
<gene>
    <name evidence="3" type="ORF">Gotri_004741</name>
</gene>
<comment type="caution">
    <text evidence="3">The sequence shown here is derived from an EMBL/GenBank/DDBJ whole genome shotgun (WGS) entry which is preliminary data.</text>
</comment>
<keyword evidence="4" id="KW-1185">Reference proteome</keyword>
<keyword evidence="1" id="KW-0812">Transmembrane</keyword>
<reference evidence="3 4" key="1">
    <citation type="journal article" date="2019" name="Genome Biol. Evol.">
        <title>Insights into the evolution of the New World diploid cottons (Gossypium, subgenus Houzingenia) based on genome sequencing.</title>
        <authorList>
            <person name="Grover C.E."/>
            <person name="Arick M.A. 2nd"/>
            <person name="Thrash A."/>
            <person name="Conover J.L."/>
            <person name="Sanders W.S."/>
            <person name="Peterson D.G."/>
            <person name="Frelichowski J.E."/>
            <person name="Scheffler J.A."/>
            <person name="Scheffler B.E."/>
            <person name="Wendel J.F."/>
        </authorList>
    </citation>
    <scope>NUCLEOTIDE SEQUENCE [LARGE SCALE GENOMIC DNA]</scope>
    <source>
        <strain evidence="3">8</strain>
        <tissue evidence="3">Leaf</tissue>
    </source>
</reference>